<dbReference type="Gene3D" id="2.60.450.10">
    <property type="entry name" value="Lipopolysaccharide (LPS) transport protein A like domain"/>
    <property type="match status" value="1"/>
</dbReference>
<keyword evidence="3" id="KW-0812">Transmembrane</keyword>
<dbReference type="InterPro" id="IPR026265">
    <property type="entry name" value="LptC"/>
</dbReference>
<name>C6WT07_METML</name>
<evidence type="ECO:0000256" key="6">
    <source>
        <dbReference type="SAM" id="MobiDB-lite"/>
    </source>
</evidence>
<dbReference type="Proteomes" id="UP000002742">
    <property type="component" value="Chromosome"/>
</dbReference>
<dbReference type="PANTHER" id="PTHR37481:SF1">
    <property type="entry name" value="LIPOPOLYSACCHARIDE EXPORT SYSTEM PROTEIN LPTC"/>
    <property type="match status" value="1"/>
</dbReference>
<dbReference type="InterPro" id="IPR052363">
    <property type="entry name" value="LPS_export_LptC"/>
</dbReference>
<evidence type="ECO:0000256" key="2">
    <source>
        <dbReference type="ARBA" id="ARBA00022519"/>
    </source>
</evidence>
<dbReference type="eggNOG" id="COG3117">
    <property type="taxonomic scope" value="Bacteria"/>
</dbReference>
<proteinExistence type="predicted"/>
<evidence type="ECO:0000256" key="3">
    <source>
        <dbReference type="ARBA" id="ARBA00022692"/>
    </source>
</evidence>
<dbReference type="Pfam" id="PF06835">
    <property type="entry name" value="LptC"/>
    <property type="match status" value="1"/>
</dbReference>
<reference evidence="7 8" key="2">
    <citation type="journal article" date="2011" name="J. Bacteriol.">
        <title>Genomes of three methylotrophs from a single niche uncover genetic and metabolic divergence of Methylophilaceae.</title>
        <authorList>
            <person name="Lapidus A."/>
            <person name="Clum A."/>
            <person name="Labutti K."/>
            <person name="Kaluzhnaya M.G."/>
            <person name="Lim S."/>
            <person name="Beck D.A."/>
            <person name="Glavina Del Rio T."/>
            <person name="Nolan M."/>
            <person name="Mavromatis K."/>
            <person name="Huntemann M."/>
            <person name="Lucas S."/>
            <person name="Lidstrom M.E."/>
            <person name="Ivanova N."/>
            <person name="Chistoserdova L."/>
        </authorList>
    </citation>
    <scope>NUCLEOTIDE SEQUENCE [LARGE SCALE GENOMIC DNA]</scope>
    <source>
        <strain evidence="8">JLW8 / ATCC BAA-1282 / DSM 17540</strain>
    </source>
</reference>
<evidence type="ECO:0000313" key="7">
    <source>
        <dbReference type="EMBL" id="ACT49069.1"/>
    </source>
</evidence>
<organism evidence="7 8">
    <name type="scientific">Methylotenera mobilis (strain JLW8 / ATCC BAA-1282 / DSM 17540)</name>
    <dbReference type="NCBI Taxonomy" id="583345"/>
    <lineage>
        <taxon>Bacteria</taxon>
        <taxon>Pseudomonadati</taxon>
        <taxon>Pseudomonadota</taxon>
        <taxon>Betaproteobacteria</taxon>
        <taxon>Nitrosomonadales</taxon>
        <taxon>Methylophilaceae</taxon>
        <taxon>Methylotenera</taxon>
    </lineage>
</organism>
<dbReference type="STRING" id="583345.Mmol_2167"/>
<dbReference type="KEGG" id="mmb:Mmol_2167"/>
<gene>
    <name evidence="7" type="ordered locus">Mmol_2167</name>
</gene>
<feature type="compositionally biased region" description="Basic and acidic residues" evidence="6">
    <location>
        <begin position="222"/>
        <end position="239"/>
    </location>
</feature>
<keyword evidence="1" id="KW-1003">Cell membrane</keyword>
<dbReference type="InterPro" id="IPR010664">
    <property type="entry name" value="LipoPS_assembly_LptC-rel"/>
</dbReference>
<keyword evidence="2" id="KW-0997">Cell inner membrane</keyword>
<keyword evidence="8" id="KW-1185">Reference proteome</keyword>
<feature type="compositionally biased region" description="Low complexity" evidence="6">
    <location>
        <begin position="191"/>
        <end position="205"/>
    </location>
</feature>
<keyword evidence="4" id="KW-1133">Transmembrane helix</keyword>
<dbReference type="RefSeq" id="WP_015833104.1">
    <property type="nucleotide sequence ID" value="NC_012968.1"/>
</dbReference>
<feature type="region of interest" description="Disordered" evidence="6">
    <location>
        <begin position="190"/>
        <end position="239"/>
    </location>
</feature>
<evidence type="ECO:0000256" key="1">
    <source>
        <dbReference type="ARBA" id="ARBA00022475"/>
    </source>
</evidence>
<dbReference type="NCBIfam" id="TIGR04409">
    <property type="entry name" value="LptC_YrbK"/>
    <property type="match status" value="1"/>
</dbReference>
<evidence type="ECO:0000256" key="5">
    <source>
        <dbReference type="ARBA" id="ARBA00023136"/>
    </source>
</evidence>
<dbReference type="GO" id="GO:0015221">
    <property type="term" value="F:lipopolysaccharide transmembrane transporter activity"/>
    <property type="evidence" value="ECO:0007669"/>
    <property type="project" value="InterPro"/>
</dbReference>
<dbReference type="AlphaFoldDB" id="C6WT07"/>
<dbReference type="OrthoDB" id="8589410at2"/>
<dbReference type="HOGENOM" id="CLU_100563_0_0_4"/>
<dbReference type="GO" id="GO:0030288">
    <property type="term" value="C:outer membrane-bounded periplasmic space"/>
    <property type="evidence" value="ECO:0007669"/>
    <property type="project" value="TreeGrafter"/>
</dbReference>
<keyword evidence="5" id="KW-0472">Membrane</keyword>
<sequence length="239" mass="26831">MQLSTKSAIIFPLALLLLLALLTFWINKSVQPLAPKLDGSSRHDPDYMMHNFETTQTDASGALRYKLAAQEMKHFPDKDSTDLVKPRFTRFAKDKPYTRLEGDTGNVSSDGEQVDVLGNVVVLREAYAEKGVMTIETDALRILPNQEYATTDRPVVIKQAPGTVVHATGMIYEQKQQTVTLLHKVRAHYDPPAAKAKKTNTPNTKSRPQAKAKKPVAVAQQDKPKDKPDNHARIRRRYE</sequence>
<protein>
    <recommendedName>
        <fullName evidence="9">LPS export ABC transporter periplasmic protein LptC</fullName>
    </recommendedName>
</protein>
<evidence type="ECO:0008006" key="9">
    <source>
        <dbReference type="Google" id="ProtNLM"/>
    </source>
</evidence>
<evidence type="ECO:0000256" key="4">
    <source>
        <dbReference type="ARBA" id="ARBA00022989"/>
    </source>
</evidence>
<dbReference type="GO" id="GO:0017089">
    <property type="term" value="F:glycolipid transfer activity"/>
    <property type="evidence" value="ECO:0007669"/>
    <property type="project" value="TreeGrafter"/>
</dbReference>
<accession>C6WT07</accession>
<dbReference type="PANTHER" id="PTHR37481">
    <property type="entry name" value="LIPOPOLYSACCHARIDE EXPORT SYSTEM PROTEIN LPTC"/>
    <property type="match status" value="1"/>
</dbReference>
<evidence type="ECO:0000313" key="8">
    <source>
        <dbReference type="Proteomes" id="UP000002742"/>
    </source>
</evidence>
<reference evidence="8" key="1">
    <citation type="submission" date="2009-07" db="EMBL/GenBank/DDBJ databases">
        <title>Complete sequence of Methylotenera mobilis JLW8.</title>
        <authorList>
            <consortium name="US DOE Joint Genome Institute"/>
            <person name="Lucas S."/>
            <person name="Copeland A."/>
            <person name="Lapidus A."/>
            <person name="Glavina del Rio T."/>
            <person name="Tice H."/>
            <person name="Bruce D."/>
            <person name="Goodwin L."/>
            <person name="Pitluck S."/>
            <person name="LaButti K.M."/>
            <person name="Clum A."/>
            <person name="Larimer F."/>
            <person name="Land M."/>
            <person name="Hauser L."/>
            <person name="Kyrpides N."/>
            <person name="Mikhailova N."/>
            <person name="Kayluzhnaya M."/>
            <person name="Chistoserdova L."/>
        </authorList>
    </citation>
    <scope>NUCLEOTIDE SEQUENCE [LARGE SCALE GENOMIC DNA]</scope>
    <source>
        <strain evidence="8">JLW8 / ATCC BAA-1282 / DSM 17540</strain>
    </source>
</reference>
<dbReference type="GO" id="GO:0005886">
    <property type="term" value="C:plasma membrane"/>
    <property type="evidence" value="ECO:0007669"/>
    <property type="project" value="InterPro"/>
</dbReference>
<dbReference type="EMBL" id="CP001672">
    <property type="protein sequence ID" value="ACT49069.1"/>
    <property type="molecule type" value="Genomic_DNA"/>
</dbReference>